<reference evidence="1 2" key="1">
    <citation type="journal article" date="2015" name="Nature">
        <title>rRNA introns, odd ribosomes, and small enigmatic genomes across a large radiation of phyla.</title>
        <authorList>
            <person name="Brown C.T."/>
            <person name="Hug L.A."/>
            <person name="Thomas B.C."/>
            <person name="Sharon I."/>
            <person name="Castelle C.J."/>
            <person name="Singh A."/>
            <person name="Wilkins M.J."/>
            <person name="Williams K.H."/>
            <person name="Banfield J.F."/>
        </authorList>
    </citation>
    <scope>NUCLEOTIDE SEQUENCE [LARGE SCALE GENOMIC DNA]</scope>
</reference>
<gene>
    <name evidence="1" type="ORF">UW55_C0002G0008</name>
</gene>
<sequence>MTTKPRNGKNFRRLIIDTIKKDEDAIPGRAGETPISDLACMFKKLKDKEADEAIKTIVDLINTPPDPLLVADPKKFWFNVMFLSHYPKGEKNSLRDAFFARLFGERALDRSLLIWMFNGYIEAGGIFDQPMLLALSFLRDESPIAWLNAAARSREFDFVKNEAVQLLRDGKISSRTGSVFIYFLDFLKKLWPSEEDFFKVVEEFHDAAQDQDTKEKLQGWIDRHKK</sequence>
<comment type="caution">
    <text evidence="1">The sequence shown here is derived from an EMBL/GenBank/DDBJ whole genome shotgun (WGS) entry which is preliminary data.</text>
</comment>
<dbReference type="AlphaFoldDB" id="A0A0G1IX26"/>
<protein>
    <submittedName>
        <fullName evidence="1">Uncharacterized protein</fullName>
    </submittedName>
</protein>
<name>A0A0G1IX26_9BACT</name>
<dbReference type="Proteomes" id="UP000033945">
    <property type="component" value="Unassembled WGS sequence"/>
</dbReference>
<evidence type="ECO:0000313" key="2">
    <source>
        <dbReference type="Proteomes" id="UP000033945"/>
    </source>
</evidence>
<proteinExistence type="predicted"/>
<dbReference type="EMBL" id="LCIT01000002">
    <property type="protein sequence ID" value="KKT63543.1"/>
    <property type="molecule type" value="Genomic_DNA"/>
</dbReference>
<organism evidence="1 2">
    <name type="scientific">Candidatus Giovannonibacteria bacterium GW2011_GWA2_44_26</name>
    <dbReference type="NCBI Taxonomy" id="1618648"/>
    <lineage>
        <taxon>Bacteria</taxon>
        <taxon>Candidatus Giovannoniibacteriota</taxon>
    </lineage>
</organism>
<evidence type="ECO:0000313" key="1">
    <source>
        <dbReference type="EMBL" id="KKT63543.1"/>
    </source>
</evidence>
<accession>A0A0G1IX26</accession>